<accession>A0AAQ3M774</accession>
<dbReference type="InterPro" id="IPR013154">
    <property type="entry name" value="ADH-like_N"/>
</dbReference>
<dbReference type="PANTHER" id="PTHR43161:SF23">
    <property type="entry name" value="(R,R)-BUTANEDIOL DEHYDROGENASE-RELATED"/>
    <property type="match status" value="1"/>
</dbReference>
<keyword evidence="5" id="KW-0560">Oxidoreductase</keyword>
<evidence type="ECO:0000313" key="9">
    <source>
        <dbReference type="Proteomes" id="UP001303373"/>
    </source>
</evidence>
<evidence type="ECO:0000256" key="4">
    <source>
        <dbReference type="ARBA" id="ARBA00022833"/>
    </source>
</evidence>
<organism evidence="8 9">
    <name type="scientific">Acrodontium crateriforme</name>
    <dbReference type="NCBI Taxonomy" id="150365"/>
    <lineage>
        <taxon>Eukaryota</taxon>
        <taxon>Fungi</taxon>
        <taxon>Dikarya</taxon>
        <taxon>Ascomycota</taxon>
        <taxon>Pezizomycotina</taxon>
        <taxon>Dothideomycetes</taxon>
        <taxon>Dothideomycetidae</taxon>
        <taxon>Mycosphaerellales</taxon>
        <taxon>Teratosphaeriaceae</taxon>
        <taxon>Acrodontium</taxon>
    </lineage>
</organism>
<dbReference type="SUPFAM" id="SSF51735">
    <property type="entry name" value="NAD(P)-binding Rossmann-fold domains"/>
    <property type="match status" value="1"/>
</dbReference>
<evidence type="ECO:0000259" key="7">
    <source>
        <dbReference type="Pfam" id="PF08240"/>
    </source>
</evidence>
<evidence type="ECO:0000256" key="2">
    <source>
        <dbReference type="ARBA" id="ARBA00008072"/>
    </source>
</evidence>
<dbReference type="InterPro" id="IPR013149">
    <property type="entry name" value="ADH-like_C"/>
</dbReference>
<dbReference type="PANTHER" id="PTHR43161">
    <property type="entry name" value="SORBITOL DEHYDROGENASE"/>
    <property type="match status" value="1"/>
</dbReference>
<reference evidence="8 9" key="1">
    <citation type="submission" date="2023-11" db="EMBL/GenBank/DDBJ databases">
        <title>An acidophilic fungus is an integral part of prey digestion in a carnivorous sundew plant.</title>
        <authorList>
            <person name="Tsai I.J."/>
        </authorList>
    </citation>
    <scope>NUCLEOTIDE SEQUENCE [LARGE SCALE GENOMIC DNA]</scope>
    <source>
        <strain evidence="8">169a</strain>
    </source>
</reference>
<dbReference type="EMBL" id="CP138586">
    <property type="protein sequence ID" value="WPH02197.1"/>
    <property type="molecule type" value="Genomic_DNA"/>
</dbReference>
<comment type="cofactor">
    <cofactor evidence="1">
        <name>Zn(2+)</name>
        <dbReference type="ChEBI" id="CHEBI:29105"/>
    </cofactor>
</comment>
<evidence type="ECO:0000259" key="6">
    <source>
        <dbReference type="Pfam" id="PF00107"/>
    </source>
</evidence>
<dbReference type="GO" id="GO:0000721">
    <property type="term" value="F:(R,R)-butanediol dehydrogenase activity"/>
    <property type="evidence" value="ECO:0007669"/>
    <property type="project" value="TreeGrafter"/>
</dbReference>
<dbReference type="AlphaFoldDB" id="A0AAQ3M774"/>
<dbReference type="Proteomes" id="UP001303373">
    <property type="component" value="Chromosome 7"/>
</dbReference>
<evidence type="ECO:0000313" key="8">
    <source>
        <dbReference type="EMBL" id="WPH02197.1"/>
    </source>
</evidence>
<evidence type="ECO:0000256" key="5">
    <source>
        <dbReference type="ARBA" id="ARBA00023002"/>
    </source>
</evidence>
<proteinExistence type="inferred from homology"/>
<dbReference type="InterPro" id="IPR036291">
    <property type="entry name" value="NAD(P)-bd_dom_sf"/>
</dbReference>
<keyword evidence="9" id="KW-1185">Reference proteome</keyword>
<keyword evidence="3" id="KW-0479">Metal-binding</keyword>
<dbReference type="Gene3D" id="3.90.180.10">
    <property type="entry name" value="Medium-chain alcohol dehydrogenases, catalytic domain"/>
    <property type="match status" value="1"/>
</dbReference>
<feature type="domain" description="Alcohol dehydrogenase-like C-terminal" evidence="6">
    <location>
        <begin position="210"/>
        <end position="338"/>
    </location>
</feature>
<feature type="domain" description="Alcohol dehydrogenase-like N-terminal" evidence="7">
    <location>
        <begin position="47"/>
        <end position="170"/>
    </location>
</feature>
<dbReference type="GO" id="GO:0046872">
    <property type="term" value="F:metal ion binding"/>
    <property type="evidence" value="ECO:0007669"/>
    <property type="project" value="UniProtKB-KW"/>
</dbReference>
<name>A0AAQ3M774_9PEZI</name>
<dbReference type="InterPro" id="IPR011032">
    <property type="entry name" value="GroES-like_sf"/>
</dbReference>
<gene>
    <name evidence="8" type="ORF">R9X50_00505200</name>
</gene>
<dbReference type="Gene3D" id="3.40.50.720">
    <property type="entry name" value="NAD(P)-binding Rossmann-like Domain"/>
    <property type="match status" value="1"/>
</dbReference>
<evidence type="ECO:0000256" key="3">
    <source>
        <dbReference type="ARBA" id="ARBA00022723"/>
    </source>
</evidence>
<sequence>MTHGSLIRLASKQGRIEEQCLPCVLPVTTAKKANVRIVNDIERPVTGEGQVKVEPAFVGICGTDLHEFMGGPNFSPTKPHPVTHEQIPITIGHEVSGVIKEVGKGLESSGLKVGQKVAVQPTIYCGQCGACNNNAENACLNGGFLGLSGGGGGISDEVVVPAEAIFPLPDNVDLDIGALVEPLAVAWHAVDASPIAETKNATCIVYGGGPIGLAVVQVLLARGAEFVICVEMAAKRQEFAKQFGAHHVLDPSKTDIIKTALELCGGQSGPDIAFDCAVVNVAIWEKIETAFSFVYPLPKGADSHLSIPFNPNWLVFREANFKAVLGYQKKDFEGVVKALGEGSLKPQAMITSKISVANLVNDGYWALIKEKDKNVKILVDVNQGRPAQV</sequence>
<protein>
    <recommendedName>
        <fullName evidence="10">Enoyl reductase (ER) domain-containing protein</fullName>
    </recommendedName>
</protein>
<keyword evidence="4" id="KW-0862">Zinc</keyword>
<dbReference type="Pfam" id="PF08240">
    <property type="entry name" value="ADH_N"/>
    <property type="match status" value="1"/>
</dbReference>
<dbReference type="GO" id="GO:0005737">
    <property type="term" value="C:cytoplasm"/>
    <property type="evidence" value="ECO:0007669"/>
    <property type="project" value="TreeGrafter"/>
</dbReference>
<dbReference type="Pfam" id="PF00107">
    <property type="entry name" value="ADH_zinc_N"/>
    <property type="match status" value="1"/>
</dbReference>
<evidence type="ECO:0008006" key="10">
    <source>
        <dbReference type="Google" id="ProtNLM"/>
    </source>
</evidence>
<comment type="similarity">
    <text evidence="2">Belongs to the zinc-containing alcohol dehydrogenase family.</text>
</comment>
<evidence type="ECO:0000256" key="1">
    <source>
        <dbReference type="ARBA" id="ARBA00001947"/>
    </source>
</evidence>
<dbReference type="SUPFAM" id="SSF50129">
    <property type="entry name" value="GroES-like"/>
    <property type="match status" value="1"/>
</dbReference>
<dbReference type="GO" id="GO:0034079">
    <property type="term" value="P:butanediol biosynthetic process"/>
    <property type="evidence" value="ECO:0007669"/>
    <property type="project" value="TreeGrafter"/>
</dbReference>